<comment type="caution">
    <text evidence="1">The sequence shown here is derived from an EMBL/GenBank/DDBJ whole genome shotgun (WGS) entry which is preliminary data.</text>
</comment>
<dbReference type="OrthoDB" id="7858800at2"/>
<dbReference type="EMBL" id="PGTY01000001">
    <property type="protein sequence ID" value="PJI93056.1"/>
    <property type="molecule type" value="Genomic_DNA"/>
</dbReference>
<evidence type="ECO:0000313" key="1">
    <source>
        <dbReference type="EMBL" id="PJI93056.1"/>
    </source>
</evidence>
<keyword evidence="2" id="KW-1185">Reference proteome</keyword>
<dbReference type="Proteomes" id="UP000228531">
    <property type="component" value="Unassembled WGS sequence"/>
</dbReference>
<sequence>MADTDTSGTVVCLAPTFESYGMVMDFMAESDVFGNFELNAIAGVIRTQLRDGHNLAGIQDNNVVGYAGWLHTTVETGSEWMEGRAILKPLYDDSIDAAALTIFATSDPKMTPRLIRGARELNKGKRVFFKRGYDGVVRPGRKNTVLNVGGTF</sequence>
<protein>
    <submittedName>
        <fullName evidence="1">Uncharacterized protein</fullName>
    </submittedName>
</protein>
<accession>A0A2M8WQD4</accession>
<dbReference type="RefSeq" id="WP_100367803.1">
    <property type="nucleotide sequence ID" value="NZ_PGTY01000001.1"/>
</dbReference>
<gene>
    <name evidence="1" type="ORF">BC777_1924</name>
</gene>
<name>A0A2M8WQD4_9RHOB</name>
<reference evidence="1 2" key="1">
    <citation type="submission" date="2017-11" db="EMBL/GenBank/DDBJ databases">
        <title>Genomic Encyclopedia of Archaeal and Bacterial Type Strains, Phase II (KMG-II): From Individual Species to Whole Genera.</title>
        <authorList>
            <person name="Goeker M."/>
        </authorList>
    </citation>
    <scope>NUCLEOTIDE SEQUENCE [LARGE SCALE GENOMIC DNA]</scope>
    <source>
        <strain evidence="1 2">DSM 29128</strain>
    </source>
</reference>
<proteinExistence type="predicted"/>
<organism evidence="1 2">
    <name type="scientific">Yoonia maricola</name>
    <dbReference type="NCBI Taxonomy" id="420999"/>
    <lineage>
        <taxon>Bacteria</taxon>
        <taxon>Pseudomonadati</taxon>
        <taxon>Pseudomonadota</taxon>
        <taxon>Alphaproteobacteria</taxon>
        <taxon>Rhodobacterales</taxon>
        <taxon>Paracoccaceae</taxon>
        <taxon>Yoonia</taxon>
    </lineage>
</organism>
<evidence type="ECO:0000313" key="2">
    <source>
        <dbReference type="Proteomes" id="UP000228531"/>
    </source>
</evidence>
<dbReference type="AlphaFoldDB" id="A0A2M8WQD4"/>